<feature type="region of interest" description="Disordered" evidence="1">
    <location>
        <begin position="101"/>
        <end position="136"/>
    </location>
</feature>
<evidence type="ECO:0000313" key="3">
    <source>
        <dbReference type="EMBL" id="KGN32290.1"/>
    </source>
</evidence>
<keyword evidence="2" id="KW-0812">Transmembrane</keyword>
<evidence type="ECO:0000256" key="2">
    <source>
        <dbReference type="SAM" id="Phobius"/>
    </source>
</evidence>
<comment type="caution">
    <text evidence="3">The sequence shown here is derived from an EMBL/GenBank/DDBJ whole genome shotgun (WGS) entry which is preliminary data.</text>
</comment>
<feature type="transmembrane region" description="Helical" evidence="2">
    <location>
        <begin position="78"/>
        <end position="96"/>
    </location>
</feature>
<evidence type="ECO:0000313" key="4">
    <source>
        <dbReference type="Proteomes" id="UP000030002"/>
    </source>
</evidence>
<dbReference type="STRING" id="1385520.N802_18170"/>
<organism evidence="3 4">
    <name type="scientific">Knoellia sinensis KCTC 19936</name>
    <dbReference type="NCBI Taxonomy" id="1385520"/>
    <lineage>
        <taxon>Bacteria</taxon>
        <taxon>Bacillati</taxon>
        <taxon>Actinomycetota</taxon>
        <taxon>Actinomycetes</taxon>
        <taxon>Micrococcales</taxon>
        <taxon>Intrasporangiaceae</taxon>
        <taxon>Knoellia</taxon>
    </lineage>
</organism>
<keyword evidence="2" id="KW-1133">Transmembrane helix</keyword>
<keyword evidence="2" id="KW-0472">Membrane</keyword>
<dbReference type="Proteomes" id="UP000030002">
    <property type="component" value="Unassembled WGS sequence"/>
</dbReference>
<protein>
    <submittedName>
        <fullName evidence="3">Uncharacterized protein</fullName>
    </submittedName>
</protein>
<feature type="transmembrane region" description="Helical" evidence="2">
    <location>
        <begin position="36"/>
        <end position="58"/>
    </location>
</feature>
<dbReference type="RefSeq" id="WP_035915993.1">
    <property type="nucleotide sequence ID" value="NZ_AVPJ01000007.1"/>
</dbReference>
<accession>A0A0A0J4J6</accession>
<keyword evidence="4" id="KW-1185">Reference proteome</keyword>
<dbReference type="AlphaFoldDB" id="A0A0A0J4J6"/>
<reference evidence="3 4" key="1">
    <citation type="submission" date="2013-08" db="EMBL/GenBank/DDBJ databases">
        <title>The genome sequence of Knoellia sinensis.</title>
        <authorList>
            <person name="Zhu W."/>
            <person name="Wang G."/>
        </authorList>
    </citation>
    <scope>NUCLEOTIDE SEQUENCE [LARGE SCALE GENOMIC DNA]</scope>
    <source>
        <strain evidence="3 4">KCTC 19936</strain>
    </source>
</reference>
<dbReference type="EMBL" id="AVPJ01000007">
    <property type="protein sequence ID" value="KGN32290.1"/>
    <property type="molecule type" value="Genomic_DNA"/>
</dbReference>
<gene>
    <name evidence="3" type="ORF">N802_18170</name>
</gene>
<proteinExistence type="predicted"/>
<sequence length="136" mass="14256">MGWFWLYGIVLQVAPGAVGLALVLRHPGRGRWRTWALVGFGLWAVCGVAQMALNAVVFTSTDQSAQGLGTLVGSVSSALVFLTLIAWGFVIAALLAGRSNGPEAVGAEEPSSAADRSSDDPLAYDPADFMPPRPRS</sequence>
<evidence type="ECO:0000256" key="1">
    <source>
        <dbReference type="SAM" id="MobiDB-lite"/>
    </source>
</evidence>
<feature type="transmembrane region" description="Helical" evidence="2">
    <location>
        <begin position="6"/>
        <end position="24"/>
    </location>
</feature>
<name>A0A0A0J4J6_9MICO</name>